<evidence type="ECO:0000259" key="3">
    <source>
        <dbReference type="Pfam" id="PF04773"/>
    </source>
</evidence>
<sequence>MSDSSRDSLGRALALGLGLVALLATAGWFFFERFGAAHPPSTLAVVSAPPAPSPVPAVVRDVRATVVEVVGAVEWTHDGRWEPLRVGHELAPDDSVRTSPGARVDLKVGDEASRLSIPERSEVRVGEVTRAVHNIRLQRGRIHVDYDGREDRLLRVQGEDGTVAETRAARFTMLRNGSVVAVATRGGSVNLSSAGVTVQVAAGQQSLVIDGARPLAAEPIPLEVLLKVASKASARDSLCVSFSGQVRVGTEVFVEGEPTEVSRDGSFQVDVPRREGLGQVKVVAREPGGEIREKMMACRPPRARASPRQAESVKFRWDEAH</sequence>
<dbReference type="PANTHER" id="PTHR38731">
    <property type="entry name" value="LIPL45-RELATED LIPOPROTEIN-RELATED"/>
    <property type="match status" value="1"/>
</dbReference>
<feature type="compositionally biased region" description="Low complexity" evidence="1">
    <location>
        <begin position="301"/>
        <end position="310"/>
    </location>
</feature>
<feature type="domain" description="FecR protein" evidence="3">
    <location>
        <begin position="94"/>
        <end position="189"/>
    </location>
</feature>
<proteinExistence type="predicted"/>
<dbReference type="Proteomes" id="UP000028547">
    <property type="component" value="Unassembled WGS sequence"/>
</dbReference>
<keyword evidence="2" id="KW-0472">Membrane</keyword>
<keyword evidence="2" id="KW-0812">Transmembrane</keyword>
<evidence type="ECO:0000256" key="2">
    <source>
        <dbReference type="SAM" id="Phobius"/>
    </source>
</evidence>
<protein>
    <recommendedName>
        <fullName evidence="3">FecR protein domain-containing protein</fullName>
    </recommendedName>
</protein>
<gene>
    <name evidence="4" type="ORF">Q664_14595</name>
</gene>
<feature type="transmembrane region" description="Helical" evidence="2">
    <location>
        <begin position="12"/>
        <end position="31"/>
    </location>
</feature>
<organism evidence="4 5">
    <name type="scientific">Archangium violaceum Cb vi76</name>
    <dbReference type="NCBI Taxonomy" id="1406225"/>
    <lineage>
        <taxon>Bacteria</taxon>
        <taxon>Pseudomonadati</taxon>
        <taxon>Myxococcota</taxon>
        <taxon>Myxococcia</taxon>
        <taxon>Myxococcales</taxon>
        <taxon>Cystobacterineae</taxon>
        <taxon>Archangiaceae</taxon>
        <taxon>Archangium</taxon>
    </lineage>
</organism>
<accession>A0A084SVV9</accession>
<dbReference type="Pfam" id="PF04773">
    <property type="entry name" value="FecR"/>
    <property type="match status" value="1"/>
</dbReference>
<dbReference type="EMBL" id="JPMI01000089">
    <property type="protein sequence ID" value="KFA92594.1"/>
    <property type="molecule type" value="Genomic_DNA"/>
</dbReference>
<comment type="caution">
    <text evidence="4">The sequence shown here is derived from an EMBL/GenBank/DDBJ whole genome shotgun (WGS) entry which is preliminary data.</text>
</comment>
<evidence type="ECO:0000313" key="5">
    <source>
        <dbReference type="Proteomes" id="UP000028547"/>
    </source>
</evidence>
<evidence type="ECO:0000313" key="4">
    <source>
        <dbReference type="EMBL" id="KFA92594.1"/>
    </source>
</evidence>
<feature type="compositionally biased region" description="Basic and acidic residues" evidence="1">
    <location>
        <begin position="311"/>
        <end position="321"/>
    </location>
</feature>
<dbReference type="InterPro" id="IPR006860">
    <property type="entry name" value="FecR"/>
</dbReference>
<dbReference type="AlphaFoldDB" id="A0A084SVV9"/>
<keyword evidence="2" id="KW-1133">Transmembrane helix</keyword>
<dbReference type="RefSeq" id="WP_043394702.1">
    <property type="nucleotide sequence ID" value="NZ_JPMI01000089.1"/>
</dbReference>
<evidence type="ECO:0000256" key="1">
    <source>
        <dbReference type="SAM" id="MobiDB-lite"/>
    </source>
</evidence>
<name>A0A084SVV9_9BACT</name>
<reference evidence="4 5" key="1">
    <citation type="submission" date="2014-07" db="EMBL/GenBank/DDBJ databases">
        <title>Draft Genome Sequence of Gephyronic Acid Producer, Cystobacter violaceus Strain Cb vi76.</title>
        <authorList>
            <person name="Stevens D.C."/>
            <person name="Young J."/>
            <person name="Carmichael R."/>
            <person name="Tan J."/>
            <person name="Taylor R.E."/>
        </authorList>
    </citation>
    <scope>NUCLEOTIDE SEQUENCE [LARGE SCALE GENOMIC DNA]</scope>
    <source>
        <strain evidence="4 5">Cb vi76</strain>
    </source>
</reference>
<feature type="region of interest" description="Disordered" evidence="1">
    <location>
        <begin position="301"/>
        <end position="321"/>
    </location>
</feature>